<gene>
    <name evidence="8" type="ORF">SAMN05192589_10436</name>
</gene>
<accession>A0A1G6R441</accession>
<dbReference type="GO" id="GO:0005886">
    <property type="term" value="C:plasma membrane"/>
    <property type="evidence" value="ECO:0007669"/>
    <property type="project" value="UniProtKB-SubCell"/>
</dbReference>
<evidence type="ECO:0000256" key="7">
    <source>
        <dbReference type="SAM" id="Phobius"/>
    </source>
</evidence>
<comment type="subcellular location">
    <subcellularLocation>
        <location evidence="1">Cell membrane</location>
        <topology evidence="1">Multi-pass membrane protein</topology>
    </subcellularLocation>
</comment>
<evidence type="ECO:0000256" key="2">
    <source>
        <dbReference type="ARBA" id="ARBA00022448"/>
    </source>
</evidence>
<dbReference type="EMBL" id="FMZC01000004">
    <property type="protein sequence ID" value="SDC99419.1"/>
    <property type="molecule type" value="Genomic_DNA"/>
</dbReference>
<reference evidence="8 9" key="1">
    <citation type="submission" date="2016-10" db="EMBL/GenBank/DDBJ databases">
        <authorList>
            <person name="de Groot N.N."/>
        </authorList>
    </citation>
    <scope>NUCLEOTIDE SEQUENCE [LARGE SCALE GENOMIC DNA]</scope>
    <source>
        <strain evidence="8 9">DSM 16619</strain>
    </source>
</reference>
<evidence type="ECO:0000256" key="1">
    <source>
        <dbReference type="ARBA" id="ARBA00004651"/>
    </source>
</evidence>
<sequence length="223" mass="23715">MHIEIGILSQDKIAYASAAASALLGAHAMGLLKSPTAWLRTALAAFFFSLLMQAWHLPVGPSELHLVGAMPIYLLFGFIPTLFGFGLGLLVQALVFEPQDLAHLAINFLSLAVPLVATHHALGRRMQRISVANVLKLDAMYYAGVTLMVGFWLSISSDAAPVADWALFAASYASLVAVEPLLTIGLLLAATRVRGSRWLAACIDERALQRVAARSTAPAAPAA</sequence>
<keyword evidence="6 7" id="KW-0472">Membrane</keyword>
<keyword evidence="9" id="KW-1185">Reference proteome</keyword>
<evidence type="ECO:0000256" key="5">
    <source>
        <dbReference type="ARBA" id="ARBA00022989"/>
    </source>
</evidence>
<evidence type="ECO:0000313" key="9">
    <source>
        <dbReference type="Proteomes" id="UP000198781"/>
    </source>
</evidence>
<name>A0A1G6R441_9BURK</name>
<feature type="transmembrane region" description="Helical" evidence="7">
    <location>
        <begin position="134"/>
        <end position="153"/>
    </location>
</feature>
<dbReference type="STRING" id="187868.SAMN05192589_10436"/>
<feature type="transmembrane region" description="Helical" evidence="7">
    <location>
        <begin position="12"/>
        <end position="32"/>
    </location>
</feature>
<feature type="transmembrane region" description="Helical" evidence="7">
    <location>
        <begin position="101"/>
        <end position="122"/>
    </location>
</feature>
<dbReference type="AlphaFoldDB" id="A0A1G6R441"/>
<evidence type="ECO:0000313" key="8">
    <source>
        <dbReference type="EMBL" id="SDC99419.1"/>
    </source>
</evidence>
<feature type="transmembrane region" description="Helical" evidence="7">
    <location>
        <begin position="165"/>
        <end position="189"/>
    </location>
</feature>
<dbReference type="Pfam" id="PF01891">
    <property type="entry name" value="CbiM"/>
    <property type="match status" value="1"/>
</dbReference>
<keyword evidence="2" id="KW-0813">Transport</keyword>
<protein>
    <submittedName>
        <fullName evidence="8">ABC-type Co2+ transport system, permease component</fullName>
    </submittedName>
</protein>
<feature type="transmembrane region" description="Helical" evidence="7">
    <location>
        <begin position="38"/>
        <end position="60"/>
    </location>
</feature>
<evidence type="ECO:0000256" key="6">
    <source>
        <dbReference type="ARBA" id="ARBA00023136"/>
    </source>
</evidence>
<keyword evidence="3" id="KW-1003">Cell membrane</keyword>
<dbReference type="RefSeq" id="WP_092742111.1">
    <property type="nucleotide sequence ID" value="NZ_FMZC01000004.1"/>
</dbReference>
<evidence type="ECO:0000256" key="3">
    <source>
        <dbReference type="ARBA" id="ARBA00022475"/>
    </source>
</evidence>
<keyword evidence="5 7" id="KW-1133">Transmembrane helix</keyword>
<dbReference type="GO" id="GO:0000041">
    <property type="term" value="P:transition metal ion transport"/>
    <property type="evidence" value="ECO:0007669"/>
    <property type="project" value="InterPro"/>
</dbReference>
<dbReference type="OrthoDB" id="4710659at2"/>
<keyword evidence="4 7" id="KW-0812">Transmembrane</keyword>
<dbReference type="InterPro" id="IPR002751">
    <property type="entry name" value="CbiM/NikMN"/>
</dbReference>
<organism evidence="8 9">
    <name type="scientific">Paracidovorax valerianellae</name>
    <dbReference type="NCBI Taxonomy" id="187868"/>
    <lineage>
        <taxon>Bacteria</taxon>
        <taxon>Pseudomonadati</taxon>
        <taxon>Pseudomonadota</taxon>
        <taxon>Betaproteobacteria</taxon>
        <taxon>Burkholderiales</taxon>
        <taxon>Comamonadaceae</taxon>
        <taxon>Paracidovorax</taxon>
    </lineage>
</organism>
<dbReference type="Proteomes" id="UP000198781">
    <property type="component" value="Unassembled WGS sequence"/>
</dbReference>
<evidence type="ECO:0000256" key="4">
    <source>
        <dbReference type="ARBA" id="ARBA00022692"/>
    </source>
</evidence>
<dbReference type="Gene3D" id="1.10.1760.20">
    <property type="match status" value="1"/>
</dbReference>
<feature type="transmembrane region" description="Helical" evidence="7">
    <location>
        <begin position="72"/>
        <end position="95"/>
    </location>
</feature>
<proteinExistence type="predicted"/>